<evidence type="ECO:0000313" key="4">
    <source>
        <dbReference type="Proteomes" id="UP000186385"/>
    </source>
</evidence>
<evidence type="ECO:0000313" key="3">
    <source>
        <dbReference type="EMBL" id="SIQ94950.1"/>
    </source>
</evidence>
<gene>
    <name evidence="2" type="ORF">B1B05_10720</name>
    <name evidence="3" type="ORF">SAMN05443094_104311</name>
</gene>
<dbReference type="Proteomes" id="UP000186385">
    <property type="component" value="Unassembled WGS sequence"/>
</dbReference>
<feature type="chain" id="PRO_5038443497" evidence="1">
    <location>
        <begin position="22"/>
        <end position="84"/>
    </location>
</feature>
<accession>A0A1N6WY68</accession>
<dbReference type="AlphaFoldDB" id="A0A1N6WY68"/>
<evidence type="ECO:0000256" key="1">
    <source>
        <dbReference type="SAM" id="SignalP"/>
    </source>
</evidence>
<dbReference type="STRING" id="1017273.SAMN05443094_104311"/>
<evidence type="ECO:0000313" key="2">
    <source>
        <dbReference type="EMBL" id="OXS78062.1"/>
    </source>
</evidence>
<protein>
    <submittedName>
        <fullName evidence="3">Uncharacterized protein</fullName>
    </submittedName>
</protein>
<dbReference type="EMBL" id="FTLX01000004">
    <property type="protein sequence ID" value="SIQ94950.1"/>
    <property type="molecule type" value="Genomic_DNA"/>
</dbReference>
<dbReference type="RefSeq" id="WP_045851336.1">
    <property type="nucleotide sequence ID" value="NZ_FTLX01000004.1"/>
</dbReference>
<feature type="signal peptide" evidence="1">
    <location>
        <begin position="1"/>
        <end position="21"/>
    </location>
</feature>
<keyword evidence="1" id="KW-0732">Signal</keyword>
<reference evidence="5" key="2">
    <citation type="submission" date="2017-03" db="EMBL/GenBank/DDBJ databases">
        <title>Bacillus sp. V-88(T) DSM27956, whole genome shotgun sequencing project.</title>
        <authorList>
            <person name="Dastager S.G."/>
            <person name="Neurgaonkar P.S."/>
            <person name="Dharne M.S."/>
        </authorList>
    </citation>
    <scope>NUCLEOTIDE SEQUENCE [LARGE SCALE GENOMIC DNA]</scope>
    <source>
        <strain evidence="5">DSM 25145</strain>
    </source>
</reference>
<sequence>MKRKRTLKTFIATGLAAAGFAGLGAGTEAEAQVAHRVSDATYEKDPSVKHTVRNPAASNPVLYNATKARGTLGGGNPLAARDFK</sequence>
<keyword evidence="5" id="KW-1185">Reference proteome</keyword>
<reference evidence="3 4" key="1">
    <citation type="submission" date="2017-01" db="EMBL/GenBank/DDBJ databases">
        <authorList>
            <person name="Mah S.A."/>
            <person name="Swanson W.J."/>
            <person name="Moy G.W."/>
            <person name="Vacquier V.D."/>
        </authorList>
    </citation>
    <scope>NUCLEOTIDE SEQUENCE [LARGE SCALE GENOMIC DNA]</scope>
    <source>
        <strain evidence="3 4">NIO-1016</strain>
    </source>
</reference>
<dbReference type="Proteomes" id="UP000215545">
    <property type="component" value="Unassembled WGS sequence"/>
</dbReference>
<evidence type="ECO:0000313" key="5">
    <source>
        <dbReference type="Proteomes" id="UP000215545"/>
    </source>
</evidence>
<name>A0A1N6WY68_9BACI</name>
<organism evidence="3 4">
    <name type="scientific">Domibacillus enclensis</name>
    <dbReference type="NCBI Taxonomy" id="1017273"/>
    <lineage>
        <taxon>Bacteria</taxon>
        <taxon>Bacillati</taxon>
        <taxon>Bacillota</taxon>
        <taxon>Bacilli</taxon>
        <taxon>Bacillales</taxon>
        <taxon>Bacillaceae</taxon>
        <taxon>Domibacillus</taxon>
    </lineage>
</organism>
<proteinExistence type="predicted"/>
<reference evidence="2" key="3">
    <citation type="submission" date="2017-03" db="EMBL/GenBank/DDBJ databases">
        <authorList>
            <person name="Dastager S.G."/>
            <person name="Neurgaonkar P.S."/>
            <person name="Dharne M.S."/>
        </authorList>
    </citation>
    <scope>NUCLEOTIDE SEQUENCE</scope>
    <source>
        <strain evidence="2">DSM 25145</strain>
    </source>
</reference>
<dbReference type="EMBL" id="MWSK01000004">
    <property type="protein sequence ID" value="OXS78062.1"/>
    <property type="molecule type" value="Genomic_DNA"/>
</dbReference>